<reference evidence="1 2" key="1">
    <citation type="journal article" date="2023" name="BMC Biol.">
        <title>The compact genome of the sponge Oopsacas minuta (Hexactinellida) is lacking key metazoan core genes.</title>
        <authorList>
            <person name="Santini S."/>
            <person name="Schenkelaars Q."/>
            <person name="Jourda C."/>
            <person name="Duchesne M."/>
            <person name="Belahbib H."/>
            <person name="Rocher C."/>
            <person name="Selva M."/>
            <person name="Riesgo A."/>
            <person name="Vervoort M."/>
            <person name="Leys S.P."/>
            <person name="Kodjabachian L."/>
            <person name="Le Bivic A."/>
            <person name="Borchiellini C."/>
            <person name="Claverie J.M."/>
            <person name="Renard E."/>
        </authorList>
    </citation>
    <scope>NUCLEOTIDE SEQUENCE [LARGE SCALE GENOMIC DNA]</scope>
    <source>
        <strain evidence="1">SPO-2</strain>
    </source>
</reference>
<gene>
    <name evidence="1" type="ORF">LOD99_2143</name>
</gene>
<keyword evidence="2" id="KW-1185">Reference proteome</keyword>
<proteinExistence type="predicted"/>
<comment type="caution">
    <text evidence="1">The sequence shown here is derived from an EMBL/GenBank/DDBJ whole genome shotgun (WGS) entry which is preliminary data.</text>
</comment>
<dbReference type="Proteomes" id="UP001165289">
    <property type="component" value="Unassembled WGS sequence"/>
</dbReference>
<dbReference type="EMBL" id="JAKMXF010000199">
    <property type="protein sequence ID" value="KAI6655308.1"/>
    <property type="molecule type" value="Genomic_DNA"/>
</dbReference>
<evidence type="ECO:0000313" key="2">
    <source>
        <dbReference type="Proteomes" id="UP001165289"/>
    </source>
</evidence>
<dbReference type="AlphaFoldDB" id="A0AAV7K280"/>
<sequence length="430" mass="47611">MESFGTIFSDKHMKARQKVCRNCCVKVGNNGVNLTPRLLKMYAQFLSNNVDDLSCMLPTVLCKTCAIWLEKTDKNLSAGNIPKPFSWILPIKNTRLSSCFVDSPCAMCQEAYRFGPKKHAPQQIRHKSVGRPVENSPQQVVKLCNKCFLKVGRGIRHECSSSNAVTNTRHCLGKRKLLDKFVGDDIVKRLDVSDDLYLELPHISGGHPVYLTDSSSLNKSASSSVPSVSLELSDMLQIKTKGNLSNNGLKSVISILRGKLIGTPGMKLFYTARYEIIGQFFEVCQLELNRSPKKGYSDICPVWTVFCCDVPGLLSKRFSQSDGIDIYKLHYKLGLDFAQGFLKMTIQPELSNSVSDLAIIWLSPVPENYHNLKSIFSSHEIRRLILDLNISLTIDIKAALIALVSCLADIPVPGVPGTKGIILTILGNGS</sequence>
<organism evidence="1 2">
    <name type="scientific">Oopsacas minuta</name>
    <dbReference type="NCBI Taxonomy" id="111878"/>
    <lineage>
        <taxon>Eukaryota</taxon>
        <taxon>Metazoa</taxon>
        <taxon>Porifera</taxon>
        <taxon>Hexactinellida</taxon>
        <taxon>Hexasterophora</taxon>
        <taxon>Lyssacinosida</taxon>
        <taxon>Leucopsacidae</taxon>
        <taxon>Oopsacas</taxon>
    </lineage>
</organism>
<name>A0AAV7K280_9METZ</name>
<protein>
    <submittedName>
        <fullName evidence="1">Uncharacterized protein</fullName>
    </submittedName>
</protein>
<evidence type="ECO:0000313" key="1">
    <source>
        <dbReference type="EMBL" id="KAI6655308.1"/>
    </source>
</evidence>
<accession>A0AAV7K280</accession>